<comment type="caution">
    <text evidence="1">The sequence shown here is derived from an EMBL/GenBank/DDBJ whole genome shotgun (WGS) entry which is preliminary data.</text>
</comment>
<reference evidence="1 2" key="1">
    <citation type="submission" date="2019-09" db="EMBL/GenBank/DDBJ databases">
        <authorList>
            <consortium name="PulseNet: The National Subtyping Network for Foodborne Disease Surveillance"/>
            <person name="Tarr C.L."/>
            <person name="Trees E."/>
            <person name="Katz L.S."/>
            <person name="Carleton-Romer H.A."/>
            <person name="Stroika S."/>
            <person name="Kucerova Z."/>
            <person name="Roache K.F."/>
            <person name="Sabol A.L."/>
            <person name="Besser J."/>
            <person name="Gerner-Smidt P."/>
        </authorList>
    </citation>
    <scope>NUCLEOTIDE SEQUENCE [LARGE SCALE GENOMIC DNA]</scope>
    <source>
        <strain evidence="1 2">PNUSAL005692</strain>
    </source>
</reference>
<name>A0AAD2MFS7_LISMN</name>
<proteinExistence type="predicted"/>
<dbReference type="AlphaFoldDB" id="A0AAD2MFS7"/>
<evidence type="ECO:0000313" key="1">
    <source>
        <dbReference type="EMBL" id="ECY9783427.1"/>
    </source>
</evidence>
<gene>
    <name evidence="1" type="ORF">F6515_10590</name>
</gene>
<protein>
    <submittedName>
        <fullName evidence="1">Uncharacterized protein</fullName>
    </submittedName>
</protein>
<sequence>MLDKQQLYIVENKDIPNYEVDSGITGAEQNYIYNFKNPIPISEQELQDICDTFGEFMFSAYFLVDIFGPYEELPGDKKNGYKKVVLADESMEIKKKMFHLFLEGDAYPDANKIFLFKEKKELNARKNMEIEDGMIVISPVLDVTAIGIFSKGIDLAQFFK</sequence>
<dbReference type="Proteomes" id="UP000489121">
    <property type="component" value="Unassembled WGS sequence"/>
</dbReference>
<evidence type="ECO:0000313" key="2">
    <source>
        <dbReference type="Proteomes" id="UP000489121"/>
    </source>
</evidence>
<organism evidence="1 2">
    <name type="scientific">Listeria monocytogenes</name>
    <dbReference type="NCBI Taxonomy" id="1639"/>
    <lineage>
        <taxon>Bacteria</taxon>
        <taxon>Bacillati</taxon>
        <taxon>Bacillota</taxon>
        <taxon>Bacilli</taxon>
        <taxon>Bacillales</taxon>
        <taxon>Listeriaceae</taxon>
        <taxon>Listeria</taxon>
    </lineage>
</organism>
<dbReference type="RefSeq" id="WP_047584150.1">
    <property type="nucleotide sequence ID" value="NZ_CP168902.1"/>
</dbReference>
<dbReference type="EMBL" id="AALGDA010000035">
    <property type="protein sequence ID" value="ECY9783427.1"/>
    <property type="molecule type" value="Genomic_DNA"/>
</dbReference>
<accession>A0AAD2MFS7</accession>